<evidence type="ECO:0000313" key="11">
    <source>
        <dbReference type="EMBL" id="KAJ8986956.1"/>
    </source>
</evidence>
<dbReference type="Gene3D" id="4.10.240.10">
    <property type="entry name" value="Zn(2)-C6 fungal-type DNA-binding domain"/>
    <property type="match status" value="1"/>
</dbReference>
<keyword evidence="5" id="KW-0238">DNA-binding</keyword>
<organism evidence="11 12">
    <name type="scientific">Exophiala dermatitidis</name>
    <name type="common">Black yeast-like fungus</name>
    <name type="synonym">Wangiella dermatitidis</name>
    <dbReference type="NCBI Taxonomy" id="5970"/>
    <lineage>
        <taxon>Eukaryota</taxon>
        <taxon>Fungi</taxon>
        <taxon>Dikarya</taxon>
        <taxon>Ascomycota</taxon>
        <taxon>Pezizomycotina</taxon>
        <taxon>Eurotiomycetes</taxon>
        <taxon>Chaetothyriomycetidae</taxon>
        <taxon>Chaetothyriales</taxon>
        <taxon>Herpotrichiellaceae</taxon>
        <taxon>Exophiala</taxon>
    </lineage>
</organism>
<feature type="region of interest" description="Disordered" evidence="8">
    <location>
        <begin position="100"/>
        <end position="136"/>
    </location>
</feature>
<evidence type="ECO:0000256" key="1">
    <source>
        <dbReference type="ARBA" id="ARBA00004123"/>
    </source>
</evidence>
<keyword evidence="3" id="KW-0862">Zinc</keyword>
<reference evidence="11" key="1">
    <citation type="submission" date="2023-01" db="EMBL/GenBank/DDBJ databases">
        <title>Exophiala dermititidis isolated from Cystic Fibrosis Patient.</title>
        <authorList>
            <person name="Kurbessoian T."/>
            <person name="Crocker A."/>
            <person name="Murante D."/>
            <person name="Hogan D.A."/>
            <person name="Stajich J.E."/>
        </authorList>
    </citation>
    <scope>NUCLEOTIDE SEQUENCE</scope>
    <source>
        <strain evidence="11">Ex8</strain>
    </source>
</reference>
<dbReference type="Pfam" id="PF04082">
    <property type="entry name" value="Fungal_trans"/>
    <property type="match status" value="1"/>
</dbReference>
<dbReference type="Pfam" id="PF00172">
    <property type="entry name" value="Zn_clus"/>
    <property type="match status" value="1"/>
</dbReference>
<keyword evidence="6" id="KW-0804">Transcription</keyword>
<dbReference type="SMART" id="SM00906">
    <property type="entry name" value="Fungal_trans"/>
    <property type="match status" value="1"/>
</dbReference>
<dbReference type="CDD" id="cd00067">
    <property type="entry name" value="GAL4"/>
    <property type="match status" value="1"/>
</dbReference>
<dbReference type="SMART" id="SM00066">
    <property type="entry name" value="GAL4"/>
    <property type="match status" value="1"/>
</dbReference>
<gene>
    <name evidence="11" type="primary">GIN1_4</name>
    <name evidence="11" type="ORF">HRR80_008898</name>
</gene>
<protein>
    <submittedName>
        <fullName evidence="11">Gypsy retrotransposon integrase-like protein 1</fullName>
    </submittedName>
</protein>
<dbReference type="InterPro" id="IPR051711">
    <property type="entry name" value="Stress_Response_Reg"/>
</dbReference>
<feature type="compositionally biased region" description="Low complexity" evidence="8">
    <location>
        <begin position="104"/>
        <end position="117"/>
    </location>
</feature>
<feature type="compositionally biased region" description="Basic and acidic residues" evidence="8">
    <location>
        <begin position="118"/>
        <end position="136"/>
    </location>
</feature>
<dbReference type="PROSITE" id="PS00463">
    <property type="entry name" value="ZN2_CY6_FUNGAL_1"/>
    <property type="match status" value="1"/>
</dbReference>
<dbReference type="PROSITE" id="PS50048">
    <property type="entry name" value="ZN2_CY6_FUNGAL_2"/>
    <property type="match status" value="1"/>
</dbReference>
<feature type="region of interest" description="Disordered" evidence="8">
    <location>
        <begin position="679"/>
        <end position="713"/>
    </location>
</feature>
<keyword evidence="7" id="KW-0539">Nucleus</keyword>
<dbReference type="CDD" id="cd12148">
    <property type="entry name" value="fungal_TF_MHR"/>
    <property type="match status" value="1"/>
</dbReference>
<evidence type="ECO:0000256" key="5">
    <source>
        <dbReference type="ARBA" id="ARBA00023125"/>
    </source>
</evidence>
<feature type="compositionally biased region" description="Low complexity" evidence="8">
    <location>
        <begin position="800"/>
        <end position="810"/>
    </location>
</feature>
<dbReference type="Proteomes" id="UP001161757">
    <property type="component" value="Unassembled WGS sequence"/>
</dbReference>
<dbReference type="GO" id="GO:0008270">
    <property type="term" value="F:zinc ion binding"/>
    <property type="evidence" value="ECO:0007669"/>
    <property type="project" value="InterPro"/>
</dbReference>
<accession>A0AAN6ITL9</accession>
<dbReference type="AlphaFoldDB" id="A0AAN6ITL9"/>
<dbReference type="GO" id="GO:0000981">
    <property type="term" value="F:DNA-binding transcription factor activity, RNA polymerase II-specific"/>
    <property type="evidence" value="ECO:0007669"/>
    <property type="project" value="InterPro"/>
</dbReference>
<comment type="caution">
    <text evidence="11">The sequence shown here is derived from an EMBL/GenBank/DDBJ whole genome shotgun (WGS) entry which is preliminary data.</text>
</comment>
<dbReference type="PANTHER" id="PTHR47540:SF1">
    <property type="entry name" value="ACTIVATOR OF STRESS GENES 1-RELATED"/>
    <property type="match status" value="1"/>
</dbReference>
<evidence type="ECO:0000259" key="10">
    <source>
        <dbReference type="PROSITE" id="PS50048"/>
    </source>
</evidence>
<evidence type="ECO:0000256" key="7">
    <source>
        <dbReference type="ARBA" id="ARBA00023242"/>
    </source>
</evidence>
<evidence type="ECO:0000256" key="2">
    <source>
        <dbReference type="ARBA" id="ARBA00022723"/>
    </source>
</evidence>
<feature type="region of interest" description="Disordered" evidence="8">
    <location>
        <begin position="795"/>
        <end position="818"/>
    </location>
</feature>
<sequence>MQEEYDSQAGSPGLTKRRRYSRVSRACNECRFRKIRCNGRQPCDPCRDFDRHCTYTSTRGQRMAGAPRTKILEDRLRRARALLSKIQSQNPSASLQAEVNSIFDSPPGSPSSSPDSPGRTDDSSGDRFENMLDGKARLTSTKNSTEYYGGGSGFAFLHQTQQLFNQDSPGTEGPSNRHVDVDAMSRLFDSPLPDKQALAIDVPFAKLLPSRQTAMRLLHVVFGQTYQLLQFLHEPSFKKQVDRIYDLDPMDFEDTDHDFLPLFYMVTALGYLFHQEMHHKYGCNGTLNQAMRHVIAARRMVNLDRCRDLLTLQTLLCFVLFLMSTARLASAHTFIGLAVAAAMRMGLHSRASCEGLCESEQDIRRRIFWTIVKLDIYSGTVLGLPGMINLDYVDQLKPSGLVRDYENEDKGGFASVTKRRMFAASAQYLDVLLITSKVVQKLYPKTDEEAHRVNGTSKMYVSNATVSEIEEDFKTWRKGLSNALGSSDQNSSLSSIVYELEMVHNFGHIILYRPFLHYLARTKSENPPELRLLRCATACIKISRFTISRSQDMLKQGFLAAAAWQSVYTVFLSLVTLIFFLATQHGNKEYAAILRDTECGVQILASTSCLDIGSRRCLDVLKVLTRRLAPMVDLDIDKIAREVKPLCRSLQSTPAGDRGRGWSPLDTDMEGAVFKLAQPPARTAAEASSPAEPSQQQDFVQRPQSTPQQVPAMNVHPTPMNMYPPAMSFPYPAAPMPMMGQGQSMNALSTSQSQSHGFAMFDVEPTPGLEGPAPFGQSDMEVPYTGEFAWPFEMTGGAAGNNKNTNARRGSQPQLGTHPLTQQDIAAFMRINPGDEPFL</sequence>
<dbReference type="SUPFAM" id="SSF57701">
    <property type="entry name" value="Zn2/Cys6 DNA-binding domain"/>
    <property type="match status" value="1"/>
</dbReference>
<feature type="compositionally biased region" description="Polar residues" evidence="8">
    <location>
        <begin position="698"/>
        <end position="711"/>
    </location>
</feature>
<keyword evidence="2" id="KW-0479">Metal-binding</keyword>
<evidence type="ECO:0000256" key="4">
    <source>
        <dbReference type="ARBA" id="ARBA00023015"/>
    </source>
</evidence>
<feature type="domain" description="Zn(2)-C6 fungal-type" evidence="10">
    <location>
        <begin position="26"/>
        <end position="55"/>
    </location>
</feature>
<evidence type="ECO:0000256" key="3">
    <source>
        <dbReference type="ARBA" id="ARBA00022833"/>
    </source>
</evidence>
<keyword evidence="9" id="KW-0812">Transmembrane</keyword>
<feature type="transmembrane region" description="Helical" evidence="9">
    <location>
        <begin position="558"/>
        <end position="582"/>
    </location>
</feature>
<dbReference type="InterPro" id="IPR001138">
    <property type="entry name" value="Zn2Cys6_DnaBD"/>
</dbReference>
<proteinExistence type="predicted"/>
<evidence type="ECO:0000256" key="6">
    <source>
        <dbReference type="ARBA" id="ARBA00023163"/>
    </source>
</evidence>
<name>A0AAN6ITL9_EXODE</name>
<dbReference type="PANTHER" id="PTHR47540">
    <property type="entry name" value="THIAMINE REPRESSIBLE GENES REGULATORY PROTEIN THI5"/>
    <property type="match status" value="1"/>
</dbReference>
<dbReference type="GO" id="GO:0043565">
    <property type="term" value="F:sequence-specific DNA binding"/>
    <property type="evidence" value="ECO:0007669"/>
    <property type="project" value="TreeGrafter"/>
</dbReference>
<dbReference type="GO" id="GO:0005634">
    <property type="term" value="C:nucleus"/>
    <property type="evidence" value="ECO:0007669"/>
    <property type="project" value="UniProtKB-SubCell"/>
</dbReference>
<evidence type="ECO:0000256" key="8">
    <source>
        <dbReference type="SAM" id="MobiDB-lite"/>
    </source>
</evidence>
<dbReference type="EMBL" id="JAJGCB010000029">
    <property type="protein sequence ID" value="KAJ8986956.1"/>
    <property type="molecule type" value="Genomic_DNA"/>
</dbReference>
<dbReference type="GO" id="GO:0006351">
    <property type="term" value="P:DNA-templated transcription"/>
    <property type="evidence" value="ECO:0007669"/>
    <property type="project" value="InterPro"/>
</dbReference>
<keyword evidence="4" id="KW-0805">Transcription regulation</keyword>
<feature type="compositionally biased region" description="Low complexity" evidence="8">
    <location>
        <begin position="684"/>
        <end position="697"/>
    </location>
</feature>
<keyword evidence="9" id="KW-1133">Transmembrane helix</keyword>
<evidence type="ECO:0000313" key="12">
    <source>
        <dbReference type="Proteomes" id="UP001161757"/>
    </source>
</evidence>
<keyword evidence="9" id="KW-0472">Membrane</keyword>
<dbReference type="InterPro" id="IPR007219">
    <property type="entry name" value="XnlR_reg_dom"/>
</dbReference>
<dbReference type="InterPro" id="IPR036864">
    <property type="entry name" value="Zn2-C6_fun-type_DNA-bd_sf"/>
</dbReference>
<comment type="subcellular location">
    <subcellularLocation>
        <location evidence="1">Nucleus</location>
    </subcellularLocation>
</comment>
<evidence type="ECO:0000256" key="9">
    <source>
        <dbReference type="SAM" id="Phobius"/>
    </source>
</evidence>
<dbReference type="GO" id="GO:0045944">
    <property type="term" value="P:positive regulation of transcription by RNA polymerase II"/>
    <property type="evidence" value="ECO:0007669"/>
    <property type="project" value="TreeGrafter"/>
</dbReference>